<gene>
    <name evidence="2" type="ORF">LR48_Vigan08g148300</name>
</gene>
<dbReference type="AlphaFoldDB" id="A0A0L9V6I2"/>
<proteinExistence type="predicted"/>
<dbReference type="EMBL" id="CM003378">
    <property type="protein sequence ID" value="KOM50656.1"/>
    <property type="molecule type" value="Genomic_DNA"/>
</dbReference>
<evidence type="ECO:0000313" key="2">
    <source>
        <dbReference type="EMBL" id="KOM50656.1"/>
    </source>
</evidence>
<dbReference type="Proteomes" id="UP000053144">
    <property type="component" value="Chromosome 8"/>
</dbReference>
<dbReference type="Gramene" id="KOM50656">
    <property type="protein sequence ID" value="KOM50656"/>
    <property type="gene ID" value="LR48_Vigan08g148300"/>
</dbReference>
<organism evidence="2 3">
    <name type="scientific">Phaseolus angularis</name>
    <name type="common">Azuki bean</name>
    <name type="synonym">Vigna angularis</name>
    <dbReference type="NCBI Taxonomy" id="3914"/>
    <lineage>
        <taxon>Eukaryota</taxon>
        <taxon>Viridiplantae</taxon>
        <taxon>Streptophyta</taxon>
        <taxon>Embryophyta</taxon>
        <taxon>Tracheophyta</taxon>
        <taxon>Spermatophyta</taxon>
        <taxon>Magnoliopsida</taxon>
        <taxon>eudicotyledons</taxon>
        <taxon>Gunneridae</taxon>
        <taxon>Pentapetalae</taxon>
        <taxon>rosids</taxon>
        <taxon>fabids</taxon>
        <taxon>Fabales</taxon>
        <taxon>Fabaceae</taxon>
        <taxon>Papilionoideae</taxon>
        <taxon>50 kb inversion clade</taxon>
        <taxon>NPAAA clade</taxon>
        <taxon>indigoferoid/millettioid clade</taxon>
        <taxon>Phaseoleae</taxon>
        <taxon>Vigna</taxon>
    </lineage>
</organism>
<evidence type="ECO:0000313" key="3">
    <source>
        <dbReference type="Proteomes" id="UP000053144"/>
    </source>
</evidence>
<accession>A0A0L9V6I2</accession>
<feature type="region of interest" description="Disordered" evidence="1">
    <location>
        <begin position="1"/>
        <end position="38"/>
    </location>
</feature>
<protein>
    <submittedName>
        <fullName evidence="2">Uncharacterized protein</fullName>
    </submittedName>
</protein>
<name>A0A0L9V6I2_PHAAN</name>
<evidence type="ECO:0000256" key="1">
    <source>
        <dbReference type="SAM" id="MobiDB-lite"/>
    </source>
</evidence>
<reference evidence="3" key="1">
    <citation type="journal article" date="2015" name="Proc. Natl. Acad. Sci. U.S.A.">
        <title>Genome sequencing of adzuki bean (Vigna angularis) provides insight into high starch and low fat accumulation and domestication.</title>
        <authorList>
            <person name="Yang K."/>
            <person name="Tian Z."/>
            <person name="Chen C."/>
            <person name="Luo L."/>
            <person name="Zhao B."/>
            <person name="Wang Z."/>
            <person name="Yu L."/>
            <person name="Li Y."/>
            <person name="Sun Y."/>
            <person name="Li W."/>
            <person name="Chen Y."/>
            <person name="Li Y."/>
            <person name="Zhang Y."/>
            <person name="Ai D."/>
            <person name="Zhao J."/>
            <person name="Shang C."/>
            <person name="Ma Y."/>
            <person name="Wu B."/>
            <person name="Wang M."/>
            <person name="Gao L."/>
            <person name="Sun D."/>
            <person name="Zhang P."/>
            <person name="Guo F."/>
            <person name="Wang W."/>
            <person name="Li Y."/>
            <person name="Wang J."/>
            <person name="Varshney R.K."/>
            <person name="Wang J."/>
            <person name="Ling H.Q."/>
            <person name="Wan P."/>
        </authorList>
    </citation>
    <scope>NUCLEOTIDE SEQUENCE</scope>
    <source>
        <strain evidence="3">cv. Jingnong 6</strain>
    </source>
</reference>
<sequence length="125" mass="14080">MTGQSSGHHLSRRAASTKARHPWPPQRHASRAPFTQPSTVAVTAVPPPRCEPFLHHHISHLQRDKLKKPDAQGKLEQIRNGTPFFSNNKRQRNSEGAKVQIEEISGHLCNFGNSEKLKDKIQLLN</sequence>